<dbReference type="InterPro" id="IPR020476">
    <property type="entry name" value="Nudix_hydrolase"/>
</dbReference>
<dbReference type="Pfam" id="PF09297">
    <property type="entry name" value="Zn_ribbon_NUD"/>
    <property type="match status" value="1"/>
</dbReference>
<dbReference type="EC" id="3.6.1.22" evidence="4"/>
<reference evidence="12 13" key="1">
    <citation type="submission" date="2016-11" db="EMBL/GenBank/DDBJ databases">
        <authorList>
            <person name="Jaros S."/>
            <person name="Januszkiewicz K."/>
            <person name="Wedrychowicz H."/>
        </authorList>
    </citation>
    <scope>NUCLEOTIDE SEQUENCE [LARGE SCALE GENOMIC DNA]</scope>
    <source>
        <strain evidence="12 13">DSM 28715</strain>
    </source>
</reference>
<dbReference type="GO" id="GO:0005829">
    <property type="term" value="C:cytosol"/>
    <property type="evidence" value="ECO:0007669"/>
    <property type="project" value="TreeGrafter"/>
</dbReference>
<keyword evidence="13" id="KW-1185">Reference proteome</keyword>
<dbReference type="PANTHER" id="PTHR42904:SF6">
    <property type="entry name" value="NAD-CAPPED RNA HYDROLASE NUDT12"/>
    <property type="match status" value="1"/>
</dbReference>
<comment type="cofactor">
    <cofactor evidence="2">
        <name>Zn(2+)</name>
        <dbReference type="ChEBI" id="CHEBI:29105"/>
    </cofactor>
</comment>
<dbReference type="STRING" id="1508389.SAMN05444003_1779"/>
<dbReference type="GO" id="GO:0006742">
    <property type="term" value="P:NADP+ catabolic process"/>
    <property type="evidence" value="ECO:0007669"/>
    <property type="project" value="TreeGrafter"/>
</dbReference>
<dbReference type="GO" id="GO:0046872">
    <property type="term" value="F:metal ion binding"/>
    <property type="evidence" value="ECO:0007669"/>
    <property type="project" value="UniProtKB-KW"/>
</dbReference>
<dbReference type="Gene3D" id="3.90.79.10">
    <property type="entry name" value="Nucleoside Triphosphate Pyrophosphohydrolase"/>
    <property type="match status" value="1"/>
</dbReference>
<dbReference type="InterPro" id="IPR020084">
    <property type="entry name" value="NUDIX_hydrolase_CS"/>
</dbReference>
<gene>
    <name evidence="12" type="ORF">SAMN05444003_1779</name>
</gene>
<protein>
    <recommendedName>
        <fullName evidence="4">NAD(+) diphosphatase</fullName>
        <ecNumber evidence="4">3.6.1.22</ecNumber>
    </recommendedName>
</protein>
<dbReference type="InterPro" id="IPR015797">
    <property type="entry name" value="NUDIX_hydrolase-like_dom_sf"/>
</dbReference>
<dbReference type="PROSITE" id="PS51462">
    <property type="entry name" value="NUDIX"/>
    <property type="match status" value="1"/>
</dbReference>
<dbReference type="GO" id="GO:0035529">
    <property type="term" value="F:NADH pyrophosphatase activity"/>
    <property type="evidence" value="ECO:0007669"/>
    <property type="project" value="TreeGrafter"/>
</dbReference>
<evidence type="ECO:0000256" key="5">
    <source>
        <dbReference type="ARBA" id="ARBA00022723"/>
    </source>
</evidence>
<keyword evidence="7" id="KW-0460">Magnesium</keyword>
<evidence type="ECO:0000256" key="1">
    <source>
        <dbReference type="ARBA" id="ARBA00001946"/>
    </source>
</evidence>
<accession>A0A1M5PQ24</accession>
<dbReference type="InterPro" id="IPR049734">
    <property type="entry name" value="NudC-like_C"/>
</dbReference>
<dbReference type="PROSITE" id="PS00893">
    <property type="entry name" value="NUDIX_BOX"/>
    <property type="match status" value="1"/>
</dbReference>
<dbReference type="InterPro" id="IPR015375">
    <property type="entry name" value="NADH_PPase-like_N"/>
</dbReference>
<evidence type="ECO:0000256" key="3">
    <source>
        <dbReference type="ARBA" id="ARBA00009595"/>
    </source>
</evidence>
<name>A0A1M5PQ24_9RHOB</name>
<evidence type="ECO:0000313" key="13">
    <source>
        <dbReference type="Proteomes" id="UP000184074"/>
    </source>
</evidence>
<evidence type="ECO:0000256" key="4">
    <source>
        <dbReference type="ARBA" id="ARBA00012381"/>
    </source>
</evidence>
<keyword evidence="6 10" id="KW-0378">Hydrolase</keyword>
<dbReference type="GO" id="GO:0019677">
    <property type="term" value="P:NAD+ catabolic process"/>
    <property type="evidence" value="ECO:0007669"/>
    <property type="project" value="TreeGrafter"/>
</dbReference>
<keyword evidence="5" id="KW-0479">Metal-binding</keyword>
<proteinExistence type="inferred from homology"/>
<comment type="cofactor">
    <cofactor evidence="1">
        <name>Mg(2+)</name>
        <dbReference type="ChEBI" id="CHEBI:18420"/>
    </cofactor>
</comment>
<evidence type="ECO:0000256" key="2">
    <source>
        <dbReference type="ARBA" id="ARBA00001947"/>
    </source>
</evidence>
<evidence type="ECO:0000256" key="10">
    <source>
        <dbReference type="RuleBase" id="RU003476"/>
    </source>
</evidence>
<dbReference type="PANTHER" id="PTHR42904">
    <property type="entry name" value="NUDIX HYDROLASE, NUDC SUBFAMILY"/>
    <property type="match status" value="1"/>
</dbReference>
<dbReference type="Proteomes" id="UP000184074">
    <property type="component" value="Unassembled WGS sequence"/>
</dbReference>
<dbReference type="Pfam" id="PF00293">
    <property type="entry name" value="NUDIX"/>
    <property type="match status" value="1"/>
</dbReference>
<comment type="catalytic activity">
    <reaction evidence="9">
        <text>a 5'-end NAD(+)-phospho-ribonucleoside in mRNA + H2O = a 5'-end phospho-adenosine-phospho-ribonucleoside in mRNA + beta-nicotinamide D-ribonucleotide + 2 H(+)</text>
        <dbReference type="Rhea" id="RHEA:60876"/>
        <dbReference type="Rhea" id="RHEA-COMP:15698"/>
        <dbReference type="Rhea" id="RHEA-COMP:15719"/>
        <dbReference type="ChEBI" id="CHEBI:14649"/>
        <dbReference type="ChEBI" id="CHEBI:15377"/>
        <dbReference type="ChEBI" id="CHEBI:15378"/>
        <dbReference type="ChEBI" id="CHEBI:144029"/>
        <dbReference type="ChEBI" id="CHEBI:144051"/>
    </reaction>
    <physiologicalReaction direction="left-to-right" evidence="9">
        <dbReference type="Rhea" id="RHEA:60877"/>
    </physiologicalReaction>
</comment>
<evidence type="ECO:0000313" key="12">
    <source>
        <dbReference type="EMBL" id="SHH03917.1"/>
    </source>
</evidence>
<evidence type="ECO:0000256" key="8">
    <source>
        <dbReference type="ARBA" id="ARBA00023027"/>
    </source>
</evidence>
<keyword evidence="8" id="KW-0520">NAD</keyword>
<evidence type="ECO:0000256" key="7">
    <source>
        <dbReference type="ARBA" id="ARBA00022842"/>
    </source>
</evidence>
<feature type="domain" description="Nudix hydrolase" evidence="11">
    <location>
        <begin position="188"/>
        <end position="319"/>
    </location>
</feature>
<dbReference type="InterPro" id="IPR050241">
    <property type="entry name" value="NAD-cap_RNA_hydrolase_NudC"/>
</dbReference>
<dbReference type="Gene3D" id="3.90.79.20">
    <property type="match status" value="1"/>
</dbReference>
<dbReference type="CDD" id="cd03429">
    <property type="entry name" value="NUDIX_NADH_pyrophosphatase_Nudt13"/>
    <property type="match status" value="1"/>
</dbReference>
<dbReference type="Pfam" id="PF09296">
    <property type="entry name" value="NUDIX-like"/>
    <property type="match status" value="1"/>
</dbReference>
<evidence type="ECO:0000256" key="6">
    <source>
        <dbReference type="ARBA" id="ARBA00022801"/>
    </source>
</evidence>
<dbReference type="NCBIfam" id="NF001299">
    <property type="entry name" value="PRK00241.1"/>
    <property type="match status" value="1"/>
</dbReference>
<dbReference type="InterPro" id="IPR015376">
    <property type="entry name" value="Znr_NADH_PPase"/>
</dbReference>
<dbReference type="SUPFAM" id="SSF55811">
    <property type="entry name" value="Nudix"/>
    <property type="match status" value="1"/>
</dbReference>
<dbReference type="EMBL" id="FQXB01000002">
    <property type="protein sequence ID" value="SHH03917.1"/>
    <property type="molecule type" value="Genomic_DNA"/>
</dbReference>
<sequence>MIAAQSERCHVFVMKIAEQVTFGGSGLDRAAERRGKLAAADFESADFIVLWRGKVLIEDAALVRVGETHPILNDPKHPPVFLGVDEGKLIFAVDISNWEPETDVSDLDTFADKTEQSHPSLPDSNIFVELRLHMAKFFARDAELAATAKAILGWHETHQFCSKCGHLSEMQLDGWQRDCPACGAHHFPRTDPVVIMLITKGNSVLLGRSHGWPDGMYSLLAGFIEPGETMEAAVRREVFEEAGIEVGEVGYLASQPWPFPSSLMMGCYGEALNDQIKVDPEELDDALWCTREEMAEVFAGDHPTILPARKGAIAHFLLENWLADRLD</sequence>
<organism evidence="12 13">
    <name type="scientific">Cognatiyoonia sediminum</name>
    <dbReference type="NCBI Taxonomy" id="1508389"/>
    <lineage>
        <taxon>Bacteria</taxon>
        <taxon>Pseudomonadati</taxon>
        <taxon>Pseudomonadota</taxon>
        <taxon>Alphaproteobacteria</taxon>
        <taxon>Rhodobacterales</taxon>
        <taxon>Paracoccaceae</taxon>
        <taxon>Cognatiyoonia</taxon>
    </lineage>
</organism>
<evidence type="ECO:0000256" key="9">
    <source>
        <dbReference type="ARBA" id="ARBA00023679"/>
    </source>
</evidence>
<dbReference type="InterPro" id="IPR000086">
    <property type="entry name" value="NUDIX_hydrolase_dom"/>
</dbReference>
<dbReference type="AlphaFoldDB" id="A0A1M5PQ24"/>
<dbReference type="PRINTS" id="PR00502">
    <property type="entry name" value="NUDIXFAMILY"/>
</dbReference>
<evidence type="ECO:0000259" key="11">
    <source>
        <dbReference type="PROSITE" id="PS51462"/>
    </source>
</evidence>
<comment type="similarity">
    <text evidence="3">Belongs to the Nudix hydrolase family. NudC subfamily.</text>
</comment>